<evidence type="ECO:0000259" key="1">
    <source>
        <dbReference type="Pfam" id="PF13443"/>
    </source>
</evidence>
<dbReference type="SUPFAM" id="SSF47413">
    <property type="entry name" value="lambda repressor-like DNA-binding domains"/>
    <property type="match status" value="1"/>
</dbReference>
<reference evidence="2 3" key="2">
    <citation type="submission" date="2007-08" db="EMBL/GenBank/DDBJ databases">
        <authorList>
            <person name="Fulton L."/>
            <person name="Clifton S."/>
            <person name="Fulton B."/>
            <person name="Xu J."/>
            <person name="Minx P."/>
            <person name="Pepin K.H."/>
            <person name="Johnson M."/>
            <person name="Thiruvilangam P."/>
            <person name="Bhonagiri V."/>
            <person name="Nash W.E."/>
            <person name="Wang C."/>
            <person name="Mardis E.R."/>
            <person name="Wilson R.K."/>
        </authorList>
    </citation>
    <scope>NUCLEOTIDE SEQUENCE [LARGE SCALE GENOMIC DNA]</scope>
    <source>
        <strain evidence="2 3">DSM 753</strain>
    </source>
</reference>
<protein>
    <recommendedName>
        <fullName evidence="1">HTH cro/C1-type domain-containing protein</fullName>
    </recommendedName>
</protein>
<dbReference type="AlphaFoldDB" id="A7VNZ4"/>
<sequence length="109" mass="12780">MQQAPFLGYYEEGEALSHDYNYTRYNEYNQEISCDTLTIEVIIVITYAPFYRTLLRKNITEYHLIFKEGFSASTLHRMKHGKPITTKTLDSLCDILDCEISDVIERTVE</sequence>
<dbReference type="eggNOG" id="COG3655">
    <property type="taxonomic scope" value="Bacteria"/>
</dbReference>
<reference evidence="2 3" key="1">
    <citation type="submission" date="2007-08" db="EMBL/GenBank/DDBJ databases">
        <title>Draft genome sequence of Clostridium leptum (DSM 753).</title>
        <authorList>
            <person name="Sudarsanam P."/>
            <person name="Ley R."/>
            <person name="Guruge J."/>
            <person name="Turnbaugh P.J."/>
            <person name="Mahowald M."/>
            <person name="Liep D."/>
            <person name="Gordon J."/>
        </authorList>
    </citation>
    <scope>NUCLEOTIDE SEQUENCE [LARGE SCALE GENOMIC DNA]</scope>
    <source>
        <strain evidence="2 3">DSM 753</strain>
    </source>
</reference>
<dbReference type="HOGENOM" id="CLU_2179256_0_0_9"/>
<dbReference type="Proteomes" id="UP000003490">
    <property type="component" value="Unassembled WGS sequence"/>
</dbReference>
<name>A7VNZ4_9FIRM</name>
<accession>A7VNZ4</accession>
<dbReference type="GO" id="GO:0003677">
    <property type="term" value="F:DNA binding"/>
    <property type="evidence" value="ECO:0007669"/>
    <property type="project" value="InterPro"/>
</dbReference>
<feature type="domain" description="HTH cro/C1-type" evidence="1">
    <location>
        <begin position="55"/>
        <end position="106"/>
    </location>
</feature>
<dbReference type="EMBL" id="ABCB02000011">
    <property type="protein sequence ID" value="EDO62874.1"/>
    <property type="molecule type" value="Genomic_DNA"/>
</dbReference>
<dbReference type="InterPro" id="IPR010982">
    <property type="entry name" value="Lambda_DNA-bd_dom_sf"/>
</dbReference>
<dbReference type="InterPro" id="IPR001387">
    <property type="entry name" value="Cro/C1-type_HTH"/>
</dbReference>
<evidence type="ECO:0000313" key="2">
    <source>
        <dbReference type="EMBL" id="EDO62874.1"/>
    </source>
</evidence>
<evidence type="ECO:0000313" key="3">
    <source>
        <dbReference type="Proteomes" id="UP000003490"/>
    </source>
</evidence>
<proteinExistence type="predicted"/>
<organism evidence="2 3">
    <name type="scientific">[Clostridium] leptum DSM 753</name>
    <dbReference type="NCBI Taxonomy" id="428125"/>
    <lineage>
        <taxon>Bacteria</taxon>
        <taxon>Bacillati</taxon>
        <taxon>Bacillota</taxon>
        <taxon>Clostridia</taxon>
        <taxon>Eubacteriales</taxon>
        <taxon>Oscillospiraceae</taxon>
        <taxon>Oscillospiraceae incertae sedis</taxon>
    </lineage>
</organism>
<gene>
    <name evidence="2" type="ORF">CLOLEP_00270</name>
</gene>
<dbReference type="Pfam" id="PF13443">
    <property type="entry name" value="HTH_26"/>
    <property type="match status" value="1"/>
</dbReference>
<comment type="caution">
    <text evidence="2">The sequence shown here is derived from an EMBL/GenBank/DDBJ whole genome shotgun (WGS) entry which is preliminary data.</text>
</comment>